<organism evidence="2 3">
    <name type="scientific">Thetidibacter halocola</name>
    <dbReference type="NCBI Taxonomy" id="2827239"/>
    <lineage>
        <taxon>Bacteria</taxon>
        <taxon>Pseudomonadati</taxon>
        <taxon>Pseudomonadota</taxon>
        <taxon>Alphaproteobacteria</taxon>
        <taxon>Rhodobacterales</taxon>
        <taxon>Roseobacteraceae</taxon>
        <taxon>Thetidibacter</taxon>
    </lineage>
</organism>
<dbReference type="Proteomes" id="UP000681356">
    <property type="component" value="Unassembled WGS sequence"/>
</dbReference>
<protein>
    <submittedName>
        <fullName evidence="2">Transposase</fullName>
    </submittedName>
</protein>
<evidence type="ECO:0000313" key="2">
    <source>
        <dbReference type="EMBL" id="MBS0126728.1"/>
    </source>
</evidence>
<dbReference type="InterPro" id="IPR009057">
    <property type="entry name" value="Homeodomain-like_sf"/>
</dbReference>
<dbReference type="GO" id="GO:0006313">
    <property type="term" value="P:DNA transposition"/>
    <property type="evidence" value="ECO:0007669"/>
    <property type="project" value="InterPro"/>
</dbReference>
<dbReference type="GO" id="GO:0004803">
    <property type="term" value="F:transposase activity"/>
    <property type="evidence" value="ECO:0007669"/>
    <property type="project" value="InterPro"/>
</dbReference>
<dbReference type="InterPro" id="IPR052546">
    <property type="entry name" value="Transposase_8_domain"/>
</dbReference>
<dbReference type="InterPro" id="IPR002514">
    <property type="entry name" value="Transposase_8"/>
</dbReference>
<dbReference type="GO" id="GO:0003677">
    <property type="term" value="F:DNA binding"/>
    <property type="evidence" value="ECO:0007669"/>
    <property type="project" value="InterPro"/>
</dbReference>
<accession>A0A8J7WK07</accession>
<keyword evidence="3" id="KW-1185">Reference proteome</keyword>
<dbReference type="AlphaFoldDB" id="A0A8J7WK07"/>
<name>A0A8J7WK07_9RHOB</name>
<dbReference type="EMBL" id="JAGTUU010000011">
    <property type="protein sequence ID" value="MBS0126728.1"/>
    <property type="molecule type" value="Genomic_DNA"/>
</dbReference>
<dbReference type="PANTHER" id="PTHR33609:SF1">
    <property type="entry name" value="TRANSPOSASE"/>
    <property type="match status" value="1"/>
</dbReference>
<feature type="coiled-coil region" evidence="1">
    <location>
        <begin position="53"/>
        <end position="80"/>
    </location>
</feature>
<dbReference type="PANTHER" id="PTHR33609">
    <property type="entry name" value="LOW CALCIUM RESPONSE LOCUS PROTEIN S"/>
    <property type="match status" value="1"/>
</dbReference>
<evidence type="ECO:0000313" key="3">
    <source>
        <dbReference type="Proteomes" id="UP000681356"/>
    </source>
</evidence>
<reference evidence="2" key="1">
    <citation type="submission" date="2021-04" db="EMBL/GenBank/DDBJ databases">
        <authorList>
            <person name="Yoon J."/>
        </authorList>
    </citation>
    <scope>NUCLEOTIDE SEQUENCE</scope>
    <source>
        <strain evidence="2">KMU-90</strain>
    </source>
</reference>
<keyword evidence="1" id="KW-0175">Coiled coil</keyword>
<gene>
    <name evidence="2" type="ORF">KB874_21850</name>
</gene>
<dbReference type="SUPFAM" id="SSF46689">
    <property type="entry name" value="Homeodomain-like"/>
    <property type="match status" value="1"/>
</dbReference>
<comment type="caution">
    <text evidence="2">The sequence shown here is derived from an EMBL/GenBank/DDBJ whole genome shotgun (WGS) entry which is preliminary data.</text>
</comment>
<dbReference type="Pfam" id="PF01527">
    <property type="entry name" value="HTH_Tnp_1"/>
    <property type="match status" value="1"/>
</dbReference>
<evidence type="ECO:0000256" key="1">
    <source>
        <dbReference type="SAM" id="Coils"/>
    </source>
</evidence>
<sequence>MAGKREKPEDIITTPQQVEVLQGQGAKIADAVRQIGVTQQTCYRWRREYGGMTRDQLKRLKELEQETTRLRRAVANLTLDTLILSEAAKGNDRALRVAAAASSISGRSWAFPSAAPVGPWGSIDPRSARFLQVVMTRNA</sequence>
<proteinExistence type="predicted"/>